<dbReference type="EMBL" id="JAHLKM010000030">
    <property type="protein sequence ID" value="MCQ4334613.1"/>
    <property type="molecule type" value="Genomic_DNA"/>
</dbReference>
<comment type="caution">
    <text evidence="2">The sequence shown here is derived from an EMBL/GenBank/DDBJ whole genome shotgun (WGS) entry which is preliminary data.</text>
</comment>
<keyword evidence="1" id="KW-0472">Membrane</keyword>
<accession>A0A9R1CSN5</accession>
<organism evidence="2 3">
    <name type="scientific">Natronomonas aquatica</name>
    <dbReference type="NCBI Taxonomy" id="2841590"/>
    <lineage>
        <taxon>Archaea</taxon>
        <taxon>Methanobacteriati</taxon>
        <taxon>Methanobacteriota</taxon>
        <taxon>Stenosarchaea group</taxon>
        <taxon>Halobacteria</taxon>
        <taxon>Halobacteriales</taxon>
        <taxon>Natronomonadaceae</taxon>
        <taxon>Natronomonas</taxon>
    </lineage>
</organism>
<dbReference type="AlphaFoldDB" id="A0A9R1CSN5"/>
<evidence type="ECO:0000313" key="2">
    <source>
        <dbReference type="EMBL" id="MCQ4334613.1"/>
    </source>
</evidence>
<evidence type="ECO:0000256" key="1">
    <source>
        <dbReference type="SAM" id="Phobius"/>
    </source>
</evidence>
<keyword evidence="1" id="KW-0812">Transmembrane</keyword>
<sequence length="95" mass="10667">MTDDYPNRALWLRDTLETIHDSFARVWLWGFSLVVLALFAVVLNELALMGRVDRVGALVRPFQVMVVIAVFMAGVWFGSLLAGVVGWLLERGDES</sequence>
<evidence type="ECO:0000313" key="3">
    <source>
        <dbReference type="Proteomes" id="UP001139494"/>
    </source>
</evidence>
<dbReference type="Proteomes" id="UP001139494">
    <property type="component" value="Unassembled WGS sequence"/>
</dbReference>
<dbReference type="RefSeq" id="WP_256030676.1">
    <property type="nucleotide sequence ID" value="NZ_JAHLKM010000030.1"/>
</dbReference>
<proteinExistence type="predicted"/>
<reference evidence="2" key="1">
    <citation type="journal article" date="2023" name="Front. Microbiol.">
        <title>Genomic-based phylogenetic and metabolic analyses of the genus Natronomonas, and description of Natronomonas aquatica sp. nov.</title>
        <authorList>
            <person name="Garcia-Roldan A."/>
            <person name="Duran-Viseras A."/>
            <person name="de la Haba R.R."/>
            <person name="Corral P."/>
            <person name="Sanchez-Porro C."/>
            <person name="Ventosa A."/>
        </authorList>
    </citation>
    <scope>NUCLEOTIDE SEQUENCE</scope>
    <source>
        <strain evidence="2">F2-12</strain>
    </source>
</reference>
<feature type="transmembrane region" description="Helical" evidence="1">
    <location>
        <begin position="64"/>
        <end position="89"/>
    </location>
</feature>
<keyword evidence="3" id="KW-1185">Reference proteome</keyword>
<name>A0A9R1CSN5_9EURY</name>
<protein>
    <submittedName>
        <fullName evidence="2">Uncharacterized protein</fullName>
    </submittedName>
</protein>
<gene>
    <name evidence="2" type="ORF">KM295_14230</name>
</gene>
<feature type="transmembrane region" description="Helical" evidence="1">
    <location>
        <begin position="26"/>
        <end position="43"/>
    </location>
</feature>
<keyword evidence="1" id="KW-1133">Transmembrane helix</keyword>